<evidence type="ECO:0000256" key="1">
    <source>
        <dbReference type="SAM" id="MobiDB-lite"/>
    </source>
</evidence>
<dbReference type="Pfam" id="PF11745">
    <property type="entry name" value="DUF3304"/>
    <property type="match status" value="1"/>
</dbReference>
<feature type="compositionally biased region" description="Pro residues" evidence="1">
    <location>
        <begin position="241"/>
        <end position="251"/>
    </location>
</feature>
<dbReference type="AlphaFoldDB" id="A0A1M4J776"/>
<dbReference type="InterPro" id="IPR021733">
    <property type="entry name" value="DUF3304"/>
</dbReference>
<evidence type="ECO:0000313" key="2">
    <source>
        <dbReference type="EMBL" id="SBV87674.1"/>
    </source>
</evidence>
<evidence type="ECO:0008006" key="4">
    <source>
        <dbReference type="Google" id="ProtNLM"/>
    </source>
</evidence>
<accession>A0A1M4J776</accession>
<organism evidence="2 3">
    <name type="scientific">Xanthomonas graminis pv. graminis</name>
    <dbReference type="NCBI Taxonomy" id="134874"/>
    <lineage>
        <taxon>Bacteria</taxon>
        <taxon>Pseudomonadati</taxon>
        <taxon>Pseudomonadota</taxon>
        <taxon>Gammaproteobacteria</taxon>
        <taxon>Lysobacterales</taxon>
        <taxon>Lysobacteraceae</taxon>
        <taxon>Xanthomonas</taxon>
        <taxon>Xanthomonas translucens group</taxon>
        <taxon>Xanthomonas graminis</taxon>
    </lineage>
</organism>
<sequence length="265" mass="29621">MSDFKPGWYAVKRLQDGAVDSWYFETRQRVIMTARVLANADHAMHSRPRVIVTRSGSPTPARNTLPLLRHSNYEDTMRHHDDDQTRSRSRRAVARLLVALMLLSLLAACKAEPSKTAEASISAYNHTEDYIHQFYINGQWGGNSYPYGGGGKFTCCITYPRQWRPGLTAKVRWTTSSGIPGGDDGTPTWHEKVVPIERYEKPGTTLNVHFLPEGKVRLLIWNGAAGSKGYKGPDAPVKPDNWPPLPPPPTLPDAKSEHTDAEHQP</sequence>
<gene>
    <name evidence="2" type="ORF">XTGNCPPB3709_1602</name>
</gene>
<protein>
    <recommendedName>
        <fullName evidence="4">DUF3304 domain-containing protein</fullName>
    </recommendedName>
</protein>
<proteinExistence type="predicted"/>
<dbReference type="Proteomes" id="UP000184997">
    <property type="component" value="Unassembled WGS sequence"/>
</dbReference>
<feature type="region of interest" description="Disordered" evidence="1">
    <location>
        <begin position="229"/>
        <end position="265"/>
    </location>
</feature>
<evidence type="ECO:0000313" key="3">
    <source>
        <dbReference type="Proteomes" id="UP000184997"/>
    </source>
</evidence>
<dbReference type="EMBL" id="FLUK01000130">
    <property type="protein sequence ID" value="SBV87674.1"/>
    <property type="molecule type" value="Genomic_DNA"/>
</dbReference>
<name>A0A1M4J776_9XANT</name>
<feature type="compositionally biased region" description="Basic and acidic residues" evidence="1">
    <location>
        <begin position="254"/>
        <end position="265"/>
    </location>
</feature>
<reference evidence="3" key="1">
    <citation type="submission" date="2016-07" db="EMBL/GenBank/DDBJ databases">
        <authorList>
            <person name="Florea S."/>
            <person name="Webb J.S."/>
            <person name="Jaromczyk J."/>
            <person name="Schardl C.L."/>
        </authorList>
    </citation>
    <scope>NUCLEOTIDE SEQUENCE [LARGE SCALE GENOMIC DNA]</scope>
</reference>